<protein>
    <submittedName>
        <fullName evidence="15">Uncharacterized protein</fullName>
    </submittedName>
</protein>
<dbReference type="GO" id="GO:0031519">
    <property type="term" value="C:PcG protein complex"/>
    <property type="evidence" value="ECO:0007669"/>
    <property type="project" value="TreeGrafter"/>
</dbReference>
<keyword evidence="7" id="KW-0862">Zinc</keyword>
<evidence type="ECO:0000256" key="11">
    <source>
        <dbReference type="ARBA" id="ARBA00023242"/>
    </source>
</evidence>
<dbReference type="InterPro" id="IPR013087">
    <property type="entry name" value="Znf_C2H2_type"/>
</dbReference>
<dbReference type="Gene3D" id="2.170.270.10">
    <property type="entry name" value="SET domain"/>
    <property type="match status" value="1"/>
</dbReference>
<dbReference type="PROSITE" id="PS50280">
    <property type="entry name" value="SET"/>
    <property type="match status" value="1"/>
</dbReference>
<dbReference type="EMBL" id="JAODUP010000498">
    <property type="protein sequence ID" value="KAK2148424.1"/>
    <property type="molecule type" value="Genomic_DNA"/>
</dbReference>
<sequence>MAEDPSKESLVTDISNGISYLASLDEALHAIMTVITYLQGHLPGSVDHIKTLFSVKCYLADYEGKTERNVNIAPDSLSARIRDDSCENNPDEISSEETVDLLVGDNNDDIMQHVADHEIWDGSQDENRALNTLPSCLSVRTSRVKPAGVGVFTNVCLTESVYFGPYEGETVENPDSCITTSWLWQVIGDDNATCYIDGRDSSKANWMRYVHCTSAENYHNLKAFQYDGLIFYKVTRNISSGTELIVCYQYTHDDRSDPVVTAPHDSPTCVSHIGANCIDTASVNDRNTSEVIPISADVELDEQAFGSKQLSNRSHCWKRRYERQVAKTEHACFNAKIGKFICKNCHKEFTLFSQYRYHERRHTGEKPYQCSDCGRCFRVTGHLRVHQLTHTNNKPYSCHFCARRFTQSSNLTRHLRIHTGEKPHQCLYCEKKFADATTFKCHQRIHTGERPYKCKLCGQGFISSSRRKTHILSHSQLKVEEFVVKSSKTQT</sequence>
<evidence type="ECO:0000256" key="9">
    <source>
        <dbReference type="ARBA" id="ARBA00023125"/>
    </source>
</evidence>
<keyword evidence="11" id="KW-0539">Nucleus</keyword>
<reference evidence="15" key="1">
    <citation type="journal article" date="2023" name="Mol. Biol. Evol.">
        <title>Third-Generation Sequencing Reveals the Adaptive Role of the Epigenome in Three Deep-Sea Polychaetes.</title>
        <authorList>
            <person name="Perez M."/>
            <person name="Aroh O."/>
            <person name="Sun Y."/>
            <person name="Lan Y."/>
            <person name="Juniper S.K."/>
            <person name="Young C.R."/>
            <person name="Angers B."/>
            <person name="Qian P.Y."/>
        </authorList>
    </citation>
    <scope>NUCLEOTIDE SEQUENCE</scope>
    <source>
        <strain evidence="15">P08H-3</strain>
    </source>
</reference>
<evidence type="ECO:0000259" key="14">
    <source>
        <dbReference type="PROSITE" id="PS50280"/>
    </source>
</evidence>
<comment type="caution">
    <text evidence="15">The sequence shown here is derived from an EMBL/GenBank/DDBJ whole genome shotgun (WGS) entry which is preliminary data.</text>
</comment>
<dbReference type="SUPFAM" id="SSF57667">
    <property type="entry name" value="beta-beta-alpha zinc fingers"/>
    <property type="match status" value="3"/>
</dbReference>
<dbReference type="Pfam" id="PF21549">
    <property type="entry name" value="PRDM2_PR"/>
    <property type="match status" value="1"/>
</dbReference>
<evidence type="ECO:0000256" key="12">
    <source>
        <dbReference type="PROSITE-ProRule" id="PRU00042"/>
    </source>
</evidence>
<dbReference type="SMART" id="SM00355">
    <property type="entry name" value="ZnF_C2H2"/>
    <property type="match status" value="5"/>
</dbReference>
<dbReference type="InterPro" id="IPR001214">
    <property type="entry name" value="SET_dom"/>
</dbReference>
<keyword evidence="10" id="KW-0804">Transcription</keyword>
<organism evidence="15 16">
    <name type="scientific">Paralvinella palmiformis</name>
    <dbReference type="NCBI Taxonomy" id="53620"/>
    <lineage>
        <taxon>Eukaryota</taxon>
        <taxon>Metazoa</taxon>
        <taxon>Spiralia</taxon>
        <taxon>Lophotrochozoa</taxon>
        <taxon>Annelida</taxon>
        <taxon>Polychaeta</taxon>
        <taxon>Sedentaria</taxon>
        <taxon>Canalipalpata</taxon>
        <taxon>Terebellida</taxon>
        <taxon>Terebelliformia</taxon>
        <taxon>Alvinellidae</taxon>
        <taxon>Paralvinella</taxon>
    </lineage>
</organism>
<feature type="domain" description="C2H2-type" evidence="13">
    <location>
        <begin position="396"/>
        <end position="423"/>
    </location>
</feature>
<dbReference type="PROSITE" id="PS50157">
    <property type="entry name" value="ZINC_FINGER_C2H2_2"/>
    <property type="match status" value="5"/>
</dbReference>
<dbReference type="FunFam" id="3.30.160.60:FF:000358">
    <property type="entry name" value="zinc finger protein 24"/>
    <property type="match status" value="1"/>
</dbReference>
<dbReference type="GO" id="GO:0000981">
    <property type="term" value="F:DNA-binding transcription factor activity, RNA polymerase II-specific"/>
    <property type="evidence" value="ECO:0007669"/>
    <property type="project" value="TreeGrafter"/>
</dbReference>
<comment type="function">
    <text evidence="1">May be involved in transcriptional regulation.</text>
</comment>
<dbReference type="FunFam" id="3.30.160.60:FF:001134">
    <property type="entry name" value="Zinc finger protein 70"/>
    <property type="match status" value="1"/>
</dbReference>
<name>A0AAD9J8U9_9ANNE</name>
<dbReference type="GO" id="GO:0008270">
    <property type="term" value="F:zinc ion binding"/>
    <property type="evidence" value="ECO:0007669"/>
    <property type="project" value="UniProtKB-KW"/>
</dbReference>
<dbReference type="InterPro" id="IPR036236">
    <property type="entry name" value="Znf_C2H2_sf"/>
</dbReference>
<feature type="domain" description="C2H2-type" evidence="13">
    <location>
        <begin position="424"/>
        <end position="451"/>
    </location>
</feature>
<feature type="domain" description="C2H2-type" evidence="13">
    <location>
        <begin position="340"/>
        <end position="367"/>
    </location>
</feature>
<dbReference type="PANTHER" id="PTHR14003:SF23">
    <property type="entry name" value="ZINC FINGER PROTEIN 143"/>
    <property type="match status" value="1"/>
</dbReference>
<dbReference type="InterPro" id="IPR046341">
    <property type="entry name" value="SET_dom_sf"/>
</dbReference>
<dbReference type="SUPFAM" id="SSF82199">
    <property type="entry name" value="SET domain"/>
    <property type="match status" value="1"/>
</dbReference>
<evidence type="ECO:0000256" key="8">
    <source>
        <dbReference type="ARBA" id="ARBA00023015"/>
    </source>
</evidence>
<evidence type="ECO:0000256" key="6">
    <source>
        <dbReference type="ARBA" id="ARBA00022771"/>
    </source>
</evidence>
<evidence type="ECO:0000256" key="2">
    <source>
        <dbReference type="ARBA" id="ARBA00004123"/>
    </source>
</evidence>
<evidence type="ECO:0000256" key="10">
    <source>
        <dbReference type="ARBA" id="ARBA00023163"/>
    </source>
</evidence>
<keyword evidence="8" id="KW-0805">Transcription regulation</keyword>
<feature type="domain" description="SET" evidence="14">
    <location>
        <begin position="135"/>
        <end position="249"/>
    </location>
</feature>
<dbReference type="FunFam" id="3.30.160.60:FF:000688">
    <property type="entry name" value="zinc finger protein 197 isoform X1"/>
    <property type="match status" value="1"/>
</dbReference>
<keyword evidence="16" id="KW-1185">Reference proteome</keyword>
<gene>
    <name evidence="15" type="ORF">LSH36_498g00056</name>
</gene>
<dbReference type="GO" id="GO:0005667">
    <property type="term" value="C:transcription regulator complex"/>
    <property type="evidence" value="ECO:0007669"/>
    <property type="project" value="TreeGrafter"/>
</dbReference>
<keyword evidence="4" id="KW-0479">Metal-binding</keyword>
<evidence type="ECO:0000256" key="5">
    <source>
        <dbReference type="ARBA" id="ARBA00022737"/>
    </source>
</evidence>
<keyword evidence="9" id="KW-0238">DNA-binding</keyword>
<proteinExistence type="inferred from homology"/>
<evidence type="ECO:0000256" key="1">
    <source>
        <dbReference type="ARBA" id="ARBA00003767"/>
    </source>
</evidence>
<dbReference type="Pfam" id="PF00096">
    <property type="entry name" value="zf-C2H2"/>
    <property type="match status" value="2"/>
</dbReference>
<feature type="domain" description="C2H2-type" evidence="13">
    <location>
        <begin position="368"/>
        <end position="395"/>
    </location>
</feature>
<evidence type="ECO:0000313" key="15">
    <source>
        <dbReference type="EMBL" id="KAK2148424.1"/>
    </source>
</evidence>
<evidence type="ECO:0000256" key="4">
    <source>
        <dbReference type="ARBA" id="ARBA00022723"/>
    </source>
</evidence>
<dbReference type="GO" id="GO:0000785">
    <property type="term" value="C:chromatin"/>
    <property type="evidence" value="ECO:0007669"/>
    <property type="project" value="TreeGrafter"/>
</dbReference>
<accession>A0AAD9J8U9</accession>
<dbReference type="PROSITE" id="PS00028">
    <property type="entry name" value="ZINC_FINGER_C2H2_1"/>
    <property type="match status" value="5"/>
</dbReference>
<evidence type="ECO:0000256" key="3">
    <source>
        <dbReference type="ARBA" id="ARBA00006991"/>
    </source>
</evidence>
<dbReference type="Gene3D" id="3.30.160.60">
    <property type="entry name" value="Classic Zinc Finger"/>
    <property type="match status" value="5"/>
</dbReference>
<dbReference type="PANTHER" id="PTHR14003">
    <property type="entry name" value="TRANSCRIPTIONAL REPRESSOR PROTEIN YY"/>
    <property type="match status" value="1"/>
</dbReference>
<evidence type="ECO:0000259" key="13">
    <source>
        <dbReference type="PROSITE" id="PS50157"/>
    </source>
</evidence>
<dbReference type="GO" id="GO:0000978">
    <property type="term" value="F:RNA polymerase II cis-regulatory region sequence-specific DNA binding"/>
    <property type="evidence" value="ECO:0007669"/>
    <property type="project" value="TreeGrafter"/>
</dbReference>
<comment type="similarity">
    <text evidence="3">Belongs to the krueppel C2H2-type zinc-finger protein family.</text>
</comment>
<keyword evidence="5" id="KW-0677">Repeat</keyword>
<keyword evidence="6 12" id="KW-0863">Zinc-finger</keyword>
<dbReference type="AlphaFoldDB" id="A0AAD9J8U9"/>
<comment type="subcellular location">
    <subcellularLocation>
        <location evidence="2">Nucleus</location>
    </subcellularLocation>
</comment>
<evidence type="ECO:0000256" key="7">
    <source>
        <dbReference type="ARBA" id="ARBA00022833"/>
    </source>
</evidence>
<feature type="domain" description="C2H2-type" evidence="13">
    <location>
        <begin position="452"/>
        <end position="479"/>
    </location>
</feature>
<evidence type="ECO:0000313" key="16">
    <source>
        <dbReference type="Proteomes" id="UP001208570"/>
    </source>
</evidence>
<dbReference type="FunFam" id="3.30.160.60:FF:002343">
    <property type="entry name" value="Zinc finger protein 33A"/>
    <property type="match status" value="1"/>
</dbReference>
<dbReference type="Proteomes" id="UP001208570">
    <property type="component" value="Unassembled WGS sequence"/>
</dbReference>